<dbReference type="PANTHER" id="PTHR46268">
    <property type="entry name" value="STRESS RESPONSE PROTEIN NHAX"/>
    <property type="match status" value="1"/>
</dbReference>
<evidence type="ECO:0000313" key="2">
    <source>
        <dbReference type="EMBL" id="KIU19822.1"/>
    </source>
</evidence>
<reference evidence="2 3" key="1">
    <citation type="journal article" date="2015" name="Microbiology (Mosc.)">
        <title>Genomics of the Weissella cibaria species with an examination of its metabolic traits.</title>
        <authorList>
            <person name="Lynch K.M."/>
            <person name="Lucid A."/>
            <person name="Arendt E.K."/>
            <person name="Sleator R.D."/>
            <person name="Lucey B."/>
            <person name="Coffey A."/>
        </authorList>
    </citation>
    <scope>NUCLEOTIDE SEQUENCE [LARGE SCALE GENOMIC DNA]</scope>
    <source>
        <strain evidence="2 3">MG1</strain>
    </source>
</reference>
<dbReference type="InterPro" id="IPR014729">
    <property type="entry name" value="Rossmann-like_a/b/a_fold"/>
</dbReference>
<accession>A0A0D1JPM4</accession>
<dbReference type="Pfam" id="PF00582">
    <property type="entry name" value="Usp"/>
    <property type="match status" value="1"/>
</dbReference>
<dbReference type="SUPFAM" id="SSF52402">
    <property type="entry name" value="Adenine nucleotide alpha hydrolases-like"/>
    <property type="match status" value="1"/>
</dbReference>
<sequence length="149" mass="16257">MTTENELDYPIILAAVDDSELGQLTLANAIHQAHEDGAVLIIASIFEKDQLNVFDALSKERTTDARTDVENALKRYRQEALDAGVKTVATVLRDGEPGKVIVRDIIPVIKPNLVVIGAHSKRSLSDRYFGTQSGYVAANAPVTVMVVRQ</sequence>
<dbReference type="CDD" id="cd00293">
    <property type="entry name" value="USP-like"/>
    <property type="match status" value="1"/>
</dbReference>
<dbReference type="STRING" id="137591.AO080_07990"/>
<evidence type="ECO:0000313" key="3">
    <source>
        <dbReference type="Proteomes" id="UP000032287"/>
    </source>
</evidence>
<dbReference type="Proteomes" id="UP000032287">
    <property type="component" value="Unassembled WGS sequence"/>
</dbReference>
<organism evidence="2 3">
    <name type="scientific">Weissella cibaria</name>
    <dbReference type="NCBI Taxonomy" id="137591"/>
    <lineage>
        <taxon>Bacteria</taxon>
        <taxon>Bacillati</taxon>
        <taxon>Bacillota</taxon>
        <taxon>Bacilli</taxon>
        <taxon>Lactobacillales</taxon>
        <taxon>Lactobacillaceae</taxon>
        <taxon>Weissella</taxon>
    </lineage>
</organism>
<evidence type="ECO:0000256" key="1">
    <source>
        <dbReference type="ARBA" id="ARBA00008791"/>
    </source>
</evidence>
<dbReference type="Gene3D" id="3.40.50.620">
    <property type="entry name" value="HUPs"/>
    <property type="match status" value="1"/>
</dbReference>
<proteinExistence type="inferred from homology"/>
<dbReference type="PATRIC" id="fig|137591.25.peg.1817"/>
<name>A0A0D1JPM4_9LACO</name>
<dbReference type="eggNOG" id="COG0589">
    <property type="taxonomic scope" value="Bacteria"/>
</dbReference>
<comment type="similarity">
    <text evidence="1">Belongs to the universal stress protein A family.</text>
</comment>
<comment type="caution">
    <text evidence="2">The sequence shown here is derived from an EMBL/GenBank/DDBJ whole genome shotgun (WGS) entry which is preliminary data.</text>
</comment>
<dbReference type="RefSeq" id="WP_043708361.1">
    <property type="nucleotide sequence ID" value="NZ_CP012873.1"/>
</dbReference>
<gene>
    <name evidence="2" type="ORF">QX99_01844</name>
</gene>
<dbReference type="KEGG" id="wcb:AO080_07990"/>
<dbReference type="InterPro" id="IPR006015">
    <property type="entry name" value="Universal_stress_UspA"/>
</dbReference>
<dbReference type="AlphaFoldDB" id="A0A0D1JPM4"/>
<dbReference type="InterPro" id="IPR006016">
    <property type="entry name" value="UspA"/>
</dbReference>
<dbReference type="PRINTS" id="PR01438">
    <property type="entry name" value="UNVRSLSTRESS"/>
</dbReference>
<dbReference type="PANTHER" id="PTHR46268:SF6">
    <property type="entry name" value="UNIVERSAL STRESS PROTEIN UP12"/>
    <property type="match status" value="1"/>
</dbReference>
<dbReference type="EMBL" id="JWHU01000034">
    <property type="protein sequence ID" value="KIU19822.1"/>
    <property type="molecule type" value="Genomic_DNA"/>
</dbReference>
<keyword evidence="3" id="KW-1185">Reference proteome</keyword>
<protein>
    <submittedName>
        <fullName evidence="2">Putative universal stress protein</fullName>
    </submittedName>
</protein>
<dbReference type="OrthoDB" id="2243761at2"/>